<proteinExistence type="predicted"/>
<sequence>MLASVVAFSTLELGLLALIAVTLLLPVVLAVLIERVVYEGGAADPVSFAEFEGRFEDGDAWADQLHEDREN</sequence>
<keyword evidence="2" id="KW-1185">Reference proteome</keyword>
<reference evidence="1 2" key="1">
    <citation type="journal article" date="2019" name="Int. J. Syst. Evol. Microbiol.">
        <title>The Global Catalogue of Microorganisms (GCM) 10K type strain sequencing project: providing services to taxonomists for standard genome sequencing and annotation.</title>
        <authorList>
            <consortium name="The Broad Institute Genomics Platform"/>
            <consortium name="The Broad Institute Genome Sequencing Center for Infectious Disease"/>
            <person name="Wu L."/>
            <person name="Ma J."/>
        </authorList>
    </citation>
    <scope>NUCLEOTIDE SEQUENCE [LARGE SCALE GENOMIC DNA]</scope>
    <source>
        <strain evidence="1 2">CGMCC 1.3240</strain>
    </source>
</reference>
<name>A0ABD5V0H8_9EURY</name>
<dbReference type="AlphaFoldDB" id="A0ABD5V0H8"/>
<dbReference type="Proteomes" id="UP001596312">
    <property type="component" value="Unassembled WGS sequence"/>
</dbReference>
<evidence type="ECO:0000313" key="1">
    <source>
        <dbReference type="EMBL" id="MFC6904993.1"/>
    </source>
</evidence>
<evidence type="ECO:0000313" key="2">
    <source>
        <dbReference type="Proteomes" id="UP001596312"/>
    </source>
</evidence>
<dbReference type="RefSeq" id="WP_340603507.1">
    <property type="nucleotide sequence ID" value="NZ_JBBMXV010000002.1"/>
</dbReference>
<evidence type="ECO:0008006" key="3">
    <source>
        <dbReference type="Google" id="ProtNLM"/>
    </source>
</evidence>
<gene>
    <name evidence="1" type="ORF">ACFQGH_07225</name>
</gene>
<comment type="caution">
    <text evidence="1">The sequence shown here is derived from an EMBL/GenBank/DDBJ whole genome shotgun (WGS) entry which is preliminary data.</text>
</comment>
<accession>A0ABD5V0H8</accession>
<protein>
    <recommendedName>
        <fullName evidence="3">Flagellin N-terminal-like domain-containing protein</fullName>
    </recommendedName>
</protein>
<organism evidence="1 2">
    <name type="scientific">Halalkalicoccus tibetensis</name>
    <dbReference type="NCBI Taxonomy" id="175632"/>
    <lineage>
        <taxon>Archaea</taxon>
        <taxon>Methanobacteriati</taxon>
        <taxon>Methanobacteriota</taxon>
        <taxon>Stenosarchaea group</taxon>
        <taxon>Halobacteria</taxon>
        <taxon>Halobacteriales</taxon>
        <taxon>Halococcaceae</taxon>
        <taxon>Halalkalicoccus</taxon>
    </lineage>
</organism>
<dbReference type="EMBL" id="JBHSXQ010000002">
    <property type="protein sequence ID" value="MFC6904993.1"/>
    <property type="molecule type" value="Genomic_DNA"/>
</dbReference>